<evidence type="ECO:0000256" key="1">
    <source>
        <dbReference type="SAM" id="Phobius"/>
    </source>
</evidence>
<dbReference type="Pfam" id="PF01757">
    <property type="entry name" value="Acyl_transf_3"/>
    <property type="match status" value="1"/>
</dbReference>
<evidence type="ECO:0000259" key="2">
    <source>
        <dbReference type="Pfam" id="PF01757"/>
    </source>
</evidence>
<dbReference type="OrthoDB" id="9796461at2"/>
<accession>A0A2S7T6E4</accession>
<proteinExistence type="predicted"/>
<dbReference type="AlphaFoldDB" id="A0A2S7T6E4"/>
<feature type="transmembrane region" description="Helical" evidence="1">
    <location>
        <begin position="43"/>
        <end position="62"/>
    </location>
</feature>
<dbReference type="GO" id="GO:0016747">
    <property type="term" value="F:acyltransferase activity, transferring groups other than amino-acyl groups"/>
    <property type="evidence" value="ECO:0007669"/>
    <property type="project" value="InterPro"/>
</dbReference>
<keyword evidence="1" id="KW-1133">Transmembrane helix</keyword>
<dbReference type="RefSeq" id="WP_105000892.1">
    <property type="nucleotide sequence ID" value="NZ_MQVX01000001.1"/>
</dbReference>
<protein>
    <recommendedName>
        <fullName evidence="2">Acyltransferase 3 domain-containing protein</fullName>
    </recommendedName>
</protein>
<feature type="transmembrane region" description="Helical" evidence="1">
    <location>
        <begin position="319"/>
        <end position="341"/>
    </location>
</feature>
<dbReference type="Proteomes" id="UP000239366">
    <property type="component" value="Unassembled WGS sequence"/>
</dbReference>
<comment type="caution">
    <text evidence="3">The sequence shown here is derived from an EMBL/GenBank/DDBJ whole genome shotgun (WGS) entry which is preliminary data.</text>
</comment>
<dbReference type="InterPro" id="IPR050879">
    <property type="entry name" value="Acyltransferase_3"/>
</dbReference>
<gene>
    <name evidence="3" type="ORF">BST99_05420</name>
</gene>
<dbReference type="InterPro" id="IPR002656">
    <property type="entry name" value="Acyl_transf_3_dom"/>
</dbReference>
<keyword evidence="1" id="KW-0472">Membrane</keyword>
<feature type="transmembrane region" description="Helical" evidence="1">
    <location>
        <begin position="142"/>
        <end position="161"/>
    </location>
</feature>
<evidence type="ECO:0000313" key="3">
    <source>
        <dbReference type="EMBL" id="PQJ15244.1"/>
    </source>
</evidence>
<organism evidence="3 4">
    <name type="scientific">Aureicoccus marinus</name>
    <dbReference type="NCBI Taxonomy" id="754435"/>
    <lineage>
        <taxon>Bacteria</taxon>
        <taxon>Pseudomonadati</taxon>
        <taxon>Bacteroidota</taxon>
        <taxon>Flavobacteriia</taxon>
        <taxon>Flavobacteriales</taxon>
        <taxon>Flavobacteriaceae</taxon>
        <taxon>Aureicoccus</taxon>
    </lineage>
</organism>
<feature type="transmembrane region" description="Helical" evidence="1">
    <location>
        <begin position="193"/>
        <end position="212"/>
    </location>
</feature>
<feature type="transmembrane region" description="Helical" evidence="1">
    <location>
        <begin position="168"/>
        <end position="187"/>
    </location>
</feature>
<feature type="transmembrane region" description="Helical" evidence="1">
    <location>
        <begin position="248"/>
        <end position="266"/>
    </location>
</feature>
<reference evidence="4" key="1">
    <citation type="submission" date="2016-11" db="EMBL/GenBank/DDBJ databases">
        <title>Trade-off between light-utilization and light-protection in marine flavobacteria.</title>
        <authorList>
            <person name="Kumagai Y."/>
            <person name="Yoshizawa S."/>
            <person name="Kogure K."/>
        </authorList>
    </citation>
    <scope>NUCLEOTIDE SEQUENCE [LARGE SCALE GENOMIC DNA]</scope>
    <source>
        <strain evidence="4">SG-18</strain>
    </source>
</reference>
<feature type="transmembrane region" description="Helical" evidence="1">
    <location>
        <begin position="82"/>
        <end position="101"/>
    </location>
</feature>
<dbReference type="PANTHER" id="PTHR23028">
    <property type="entry name" value="ACETYLTRANSFERASE"/>
    <property type="match status" value="1"/>
</dbReference>
<name>A0A2S7T6E4_9FLAO</name>
<keyword evidence="1" id="KW-0812">Transmembrane</keyword>
<sequence length="356" mass="41369">MRLHKLDGLRGLFSLMVVFFHFDPYAVPSYLYPNFIIRESWTFVDFFFVLSGFVISLNYHHLSSKEALWLYMKKRFIRLYPLLFYTVMLFFIVDVSINYLMPKMVENVDSIGVLITRLFDSLLFMNSTPVLGNSGGINGPSWSISAEMIAYMYFGLLLVFTPKKLKNVLFVIGILLGYAILILAKVQDWALDLRFIRGIISFSIGYFTWFFYNKKPSKSPNVIEYLLLIVLGLLLFQLHSMVFVPKMIFFTFIFPLFFGVFIYLLTGSNGLLSKLMDSKLFRYLGKLSYSIYLNHFLLVLVVPAFFFKYLKITNTDTNTLLSTLLVIILTIGYSHLTNLFIEQKCGKELKKWIFGA</sequence>
<keyword evidence="4" id="KW-1185">Reference proteome</keyword>
<dbReference type="EMBL" id="MQVX01000001">
    <property type="protein sequence ID" value="PQJ15244.1"/>
    <property type="molecule type" value="Genomic_DNA"/>
</dbReference>
<evidence type="ECO:0000313" key="4">
    <source>
        <dbReference type="Proteomes" id="UP000239366"/>
    </source>
</evidence>
<feature type="domain" description="Acyltransferase 3" evidence="2">
    <location>
        <begin position="4"/>
        <end position="332"/>
    </location>
</feature>
<feature type="transmembrane region" description="Helical" evidence="1">
    <location>
        <begin position="287"/>
        <end position="307"/>
    </location>
</feature>
<feature type="transmembrane region" description="Helical" evidence="1">
    <location>
        <begin position="12"/>
        <end position="31"/>
    </location>
</feature>
<feature type="transmembrane region" description="Helical" evidence="1">
    <location>
        <begin position="224"/>
        <end position="242"/>
    </location>
</feature>